<organism evidence="2 3">
    <name type="scientific">Brassica cretica</name>
    <name type="common">Mustard</name>
    <dbReference type="NCBI Taxonomy" id="69181"/>
    <lineage>
        <taxon>Eukaryota</taxon>
        <taxon>Viridiplantae</taxon>
        <taxon>Streptophyta</taxon>
        <taxon>Embryophyta</taxon>
        <taxon>Tracheophyta</taxon>
        <taxon>Spermatophyta</taxon>
        <taxon>Magnoliopsida</taxon>
        <taxon>eudicotyledons</taxon>
        <taxon>Gunneridae</taxon>
        <taxon>Pentapetalae</taxon>
        <taxon>rosids</taxon>
        <taxon>malvids</taxon>
        <taxon>Brassicales</taxon>
        <taxon>Brassicaceae</taxon>
        <taxon>Brassiceae</taxon>
        <taxon>Brassica</taxon>
    </lineage>
</organism>
<gene>
    <name evidence="2" type="ORF">DY000_02021416</name>
</gene>
<evidence type="ECO:0000313" key="3">
    <source>
        <dbReference type="Proteomes" id="UP000266723"/>
    </source>
</evidence>
<proteinExistence type="predicted"/>
<evidence type="ECO:0000256" key="1">
    <source>
        <dbReference type="SAM" id="MobiDB-lite"/>
    </source>
</evidence>
<protein>
    <submittedName>
        <fullName evidence="2">Uncharacterized protein</fullName>
    </submittedName>
</protein>
<sequence length="145" mass="15626">MCVNLLRGGVSIGIKSPRFSSTVEVGLLRFCEELMWVDVNVKGLMFLKQNELLGLSITTLSSQPYVKSVLLTFIASNRLEDVLFACIATIDDFERGAFFIGSVTYNSPVESDVCASSKGCGDLTDEGNKTTSNTDVAQKANRAAG</sequence>
<dbReference type="EMBL" id="QGKV02000299">
    <property type="protein sequence ID" value="KAF3591702.1"/>
    <property type="molecule type" value="Genomic_DNA"/>
</dbReference>
<name>A0ABQ7E3W7_BRACR</name>
<keyword evidence="3" id="KW-1185">Reference proteome</keyword>
<accession>A0ABQ7E3W7</accession>
<comment type="caution">
    <text evidence="2">The sequence shown here is derived from an EMBL/GenBank/DDBJ whole genome shotgun (WGS) entry which is preliminary data.</text>
</comment>
<reference evidence="2 3" key="1">
    <citation type="journal article" date="2020" name="BMC Genomics">
        <title>Intraspecific diversification of the crop wild relative Brassica cretica Lam. using demographic model selection.</title>
        <authorList>
            <person name="Kioukis A."/>
            <person name="Michalopoulou V.A."/>
            <person name="Briers L."/>
            <person name="Pirintsos S."/>
            <person name="Studholme D.J."/>
            <person name="Pavlidis P."/>
            <person name="Sarris P.F."/>
        </authorList>
    </citation>
    <scope>NUCLEOTIDE SEQUENCE [LARGE SCALE GENOMIC DNA]</scope>
    <source>
        <strain evidence="3">cv. PFS-1207/04</strain>
    </source>
</reference>
<feature type="region of interest" description="Disordered" evidence="1">
    <location>
        <begin position="124"/>
        <end position="145"/>
    </location>
</feature>
<evidence type="ECO:0000313" key="2">
    <source>
        <dbReference type="EMBL" id="KAF3591702.1"/>
    </source>
</evidence>
<dbReference type="Proteomes" id="UP000266723">
    <property type="component" value="Unassembled WGS sequence"/>
</dbReference>